<dbReference type="Proteomes" id="UP000636800">
    <property type="component" value="Chromosome 10"/>
</dbReference>
<evidence type="ECO:0000256" key="1">
    <source>
        <dbReference type="SAM" id="MobiDB-lite"/>
    </source>
</evidence>
<dbReference type="EMBL" id="JADCNL010000010">
    <property type="protein sequence ID" value="KAG0464406.1"/>
    <property type="molecule type" value="Genomic_DNA"/>
</dbReference>
<organism evidence="2 3">
    <name type="scientific">Vanilla planifolia</name>
    <name type="common">Vanilla</name>
    <dbReference type="NCBI Taxonomy" id="51239"/>
    <lineage>
        <taxon>Eukaryota</taxon>
        <taxon>Viridiplantae</taxon>
        <taxon>Streptophyta</taxon>
        <taxon>Embryophyta</taxon>
        <taxon>Tracheophyta</taxon>
        <taxon>Spermatophyta</taxon>
        <taxon>Magnoliopsida</taxon>
        <taxon>Liliopsida</taxon>
        <taxon>Asparagales</taxon>
        <taxon>Orchidaceae</taxon>
        <taxon>Vanilloideae</taxon>
        <taxon>Vanilleae</taxon>
        <taxon>Vanilla</taxon>
    </lineage>
</organism>
<feature type="region of interest" description="Disordered" evidence="1">
    <location>
        <begin position="1"/>
        <end position="93"/>
    </location>
</feature>
<keyword evidence="3" id="KW-1185">Reference proteome</keyword>
<feature type="compositionally biased region" description="Pro residues" evidence="1">
    <location>
        <begin position="9"/>
        <end position="19"/>
    </location>
</feature>
<sequence length="177" mass="19267">MSSSGGSPSPSPKSNPSPSSPVDAHKLFKPPSPSSNPNPNPNLKPTNPFLPTPTYQPSPSPASPPLLSHGAFSYPPPTPPFQNRPIIQYPQDPLSIPTARPLVVHHAASPIPNPPNQPEFRFTPNGLPGHCYTCKHRDFHLDAFVKVSFRVYDYRREPSSPPSITRHATECSDEVAK</sequence>
<feature type="compositionally biased region" description="Pro residues" evidence="1">
    <location>
        <begin position="30"/>
        <end position="64"/>
    </location>
</feature>
<evidence type="ECO:0000313" key="2">
    <source>
        <dbReference type="EMBL" id="KAG0464406.1"/>
    </source>
</evidence>
<accession>A0A835Q1C2</accession>
<protein>
    <submittedName>
        <fullName evidence="2">Uncharacterized protein</fullName>
    </submittedName>
</protein>
<dbReference type="AlphaFoldDB" id="A0A835Q1C2"/>
<proteinExistence type="predicted"/>
<feature type="compositionally biased region" description="Basic and acidic residues" evidence="1">
    <location>
        <begin position="167"/>
        <end position="177"/>
    </location>
</feature>
<gene>
    <name evidence="2" type="ORF">HPP92_020475</name>
</gene>
<dbReference type="OrthoDB" id="446759at2759"/>
<name>A0A835Q1C2_VANPL</name>
<feature type="region of interest" description="Disordered" evidence="1">
    <location>
        <begin position="157"/>
        <end position="177"/>
    </location>
</feature>
<comment type="caution">
    <text evidence="2">The sequence shown here is derived from an EMBL/GenBank/DDBJ whole genome shotgun (WGS) entry which is preliminary data.</text>
</comment>
<evidence type="ECO:0000313" key="3">
    <source>
        <dbReference type="Proteomes" id="UP000636800"/>
    </source>
</evidence>
<reference evidence="2 3" key="1">
    <citation type="journal article" date="2020" name="Nat. Food">
        <title>A phased Vanilla planifolia genome enables genetic improvement of flavour and production.</title>
        <authorList>
            <person name="Hasing T."/>
            <person name="Tang H."/>
            <person name="Brym M."/>
            <person name="Khazi F."/>
            <person name="Huang T."/>
            <person name="Chambers A.H."/>
        </authorList>
    </citation>
    <scope>NUCLEOTIDE SEQUENCE [LARGE SCALE GENOMIC DNA]</scope>
    <source>
        <tissue evidence="2">Leaf</tissue>
    </source>
</reference>